<accession>A0A1G2I6G2</accession>
<sequence length="110" mass="12355">MVNGMAVLARRFFAGSRSLCNCTSQNARVEGTDEDHRNNQLALVRNLYVVSHSGLQKKIIRQRGVCLVGFTEKDDKARTSFGLFYCTKSFYNVKCGNGIQRITTEIFGIL</sequence>
<protein>
    <submittedName>
        <fullName evidence="1">Uncharacterized protein</fullName>
    </submittedName>
</protein>
<organism evidence="1 2">
    <name type="scientific">Candidatus Staskawiczbacteria bacterium RIFCSPLOWO2_01_FULL_33_9</name>
    <dbReference type="NCBI Taxonomy" id="1802211"/>
    <lineage>
        <taxon>Bacteria</taxon>
        <taxon>Candidatus Staskawicziibacteriota</taxon>
    </lineage>
</organism>
<dbReference type="AlphaFoldDB" id="A0A1G2I6G2"/>
<evidence type="ECO:0000313" key="2">
    <source>
        <dbReference type="Proteomes" id="UP000176308"/>
    </source>
</evidence>
<gene>
    <name evidence="1" type="ORF">A2904_01615</name>
</gene>
<evidence type="ECO:0000313" key="1">
    <source>
        <dbReference type="EMBL" id="OGZ70315.1"/>
    </source>
</evidence>
<name>A0A1G2I6G2_9BACT</name>
<dbReference type="EMBL" id="MHOX01000030">
    <property type="protein sequence ID" value="OGZ70315.1"/>
    <property type="molecule type" value="Genomic_DNA"/>
</dbReference>
<dbReference type="Proteomes" id="UP000176308">
    <property type="component" value="Unassembled WGS sequence"/>
</dbReference>
<proteinExistence type="predicted"/>
<comment type="caution">
    <text evidence="1">The sequence shown here is derived from an EMBL/GenBank/DDBJ whole genome shotgun (WGS) entry which is preliminary data.</text>
</comment>
<reference evidence="1 2" key="1">
    <citation type="journal article" date="2016" name="Nat. Commun.">
        <title>Thousands of microbial genomes shed light on interconnected biogeochemical processes in an aquifer system.</title>
        <authorList>
            <person name="Anantharaman K."/>
            <person name="Brown C.T."/>
            <person name="Hug L.A."/>
            <person name="Sharon I."/>
            <person name="Castelle C.J."/>
            <person name="Probst A.J."/>
            <person name="Thomas B.C."/>
            <person name="Singh A."/>
            <person name="Wilkins M.J."/>
            <person name="Karaoz U."/>
            <person name="Brodie E.L."/>
            <person name="Williams K.H."/>
            <person name="Hubbard S.S."/>
            <person name="Banfield J.F."/>
        </authorList>
    </citation>
    <scope>NUCLEOTIDE SEQUENCE [LARGE SCALE GENOMIC DNA]</scope>
</reference>